<sequence>MSLPQELPSERIVVSEVLLKLEPSDLAKLPLACKTCPSAMWQLTGDPKNPKSLTVRNYCSAMHTFTWDSRTQEEILDCDRLYEKEDEELAQVEDPDDVPPFLRQQHSQGEQVLPAPGNSEFDHVELEP</sequence>
<evidence type="ECO:0000313" key="3">
    <source>
        <dbReference type="Proteomes" id="UP000239731"/>
    </source>
</evidence>
<reference evidence="2 3" key="1">
    <citation type="submission" date="2018-03" db="EMBL/GenBank/DDBJ databases">
        <title>Blue discolouration in mozzarella cheese caused by Pseudomonas fluorescens.</title>
        <authorList>
            <person name="Chiesa F."/>
            <person name="Dalmasso A."/>
            <person name="Lomonaco S."/>
        </authorList>
    </citation>
    <scope>NUCLEOTIDE SEQUENCE [LARGE SCALE GENOMIC DNA]</scope>
    <source>
        <strain evidence="2 3">11293</strain>
    </source>
</reference>
<evidence type="ECO:0000256" key="1">
    <source>
        <dbReference type="SAM" id="MobiDB-lite"/>
    </source>
</evidence>
<protein>
    <submittedName>
        <fullName evidence="2">Relaxosome component, NikC family protein</fullName>
    </submittedName>
</protein>
<dbReference type="RefSeq" id="WP_106118593.1">
    <property type="nucleotide sequence ID" value="NZ_PVUH01000030.1"/>
</dbReference>
<dbReference type="EMBL" id="PVUH01000030">
    <property type="protein sequence ID" value="PRW84429.1"/>
    <property type="molecule type" value="Genomic_DNA"/>
</dbReference>
<gene>
    <name evidence="2" type="ORF">C7A10_28760</name>
</gene>
<comment type="caution">
    <text evidence="2">The sequence shown here is derived from an EMBL/GenBank/DDBJ whole genome shotgun (WGS) entry which is preliminary data.</text>
</comment>
<feature type="region of interest" description="Disordered" evidence="1">
    <location>
        <begin position="87"/>
        <end position="128"/>
    </location>
</feature>
<feature type="compositionally biased region" description="Acidic residues" evidence="1">
    <location>
        <begin position="87"/>
        <end position="97"/>
    </location>
</feature>
<proteinExistence type="predicted"/>
<evidence type="ECO:0000313" key="2">
    <source>
        <dbReference type="EMBL" id="PRW84429.1"/>
    </source>
</evidence>
<name>A0A2T0HMV6_PSEFL</name>
<dbReference type="Proteomes" id="UP000239731">
    <property type="component" value="Unassembled WGS sequence"/>
</dbReference>
<accession>A0A2T0HMV6</accession>
<organism evidence="2 3">
    <name type="scientific">Pseudomonas fluorescens</name>
    <dbReference type="NCBI Taxonomy" id="294"/>
    <lineage>
        <taxon>Bacteria</taxon>
        <taxon>Pseudomonadati</taxon>
        <taxon>Pseudomonadota</taxon>
        <taxon>Gammaproteobacteria</taxon>
        <taxon>Pseudomonadales</taxon>
        <taxon>Pseudomonadaceae</taxon>
        <taxon>Pseudomonas</taxon>
    </lineage>
</organism>
<dbReference type="AlphaFoldDB" id="A0A2T0HMV6"/>